<organism evidence="1 2">
    <name type="scientific">Pristionchus mayeri</name>
    <dbReference type="NCBI Taxonomy" id="1317129"/>
    <lineage>
        <taxon>Eukaryota</taxon>
        <taxon>Metazoa</taxon>
        <taxon>Ecdysozoa</taxon>
        <taxon>Nematoda</taxon>
        <taxon>Chromadorea</taxon>
        <taxon>Rhabditida</taxon>
        <taxon>Rhabditina</taxon>
        <taxon>Diplogasteromorpha</taxon>
        <taxon>Diplogasteroidea</taxon>
        <taxon>Neodiplogasteridae</taxon>
        <taxon>Pristionchus</taxon>
    </lineage>
</organism>
<comment type="caution">
    <text evidence="1">The sequence shown here is derived from an EMBL/GenBank/DDBJ whole genome shotgun (WGS) entry which is preliminary data.</text>
</comment>
<evidence type="ECO:0000313" key="1">
    <source>
        <dbReference type="EMBL" id="GMR50959.1"/>
    </source>
</evidence>
<keyword evidence="2" id="KW-1185">Reference proteome</keyword>
<feature type="non-terminal residue" evidence="1">
    <location>
        <position position="200"/>
    </location>
</feature>
<proteinExistence type="predicted"/>
<evidence type="ECO:0000313" key="2">
    <source>
        <dbReference type="Proteomes" id="UP001328107"/>
    </source>
</evidence>
<protein>
    <submittedName>
        <fullName evidence="1">Uncharacterized protein</fullName>
    </submittedName>
</protein>
<reference evidence="2" key="1">
    <citation type="submission" date="2022-10" db="EMBL/GenBank/DDBJ databases">
        <title>Genome assembly of Pristionchus species.</title>
        <authorList>
            <person name="Yoshida K."/>
            <person name="Sommer R.J."/>
        </authorList>
    </citation>
    <scope>NUCLEOTIDE SEQUENCE [LARGE SCALE GENOMIC DNA]</scope>
    <source>
        <strain evidence="2">RS5460</strain>
    </source>
</reference>
<sequence length="200" mass="22033">IMANPIAVANLQVLLSVRLGASLDGTDRVLGELLAGNDESLNLVHLVIVDEIPQVGRELVRSLVARGVNPVEIRFALCRFSALPHSSLPLLQWSRGGGGEEREEVSSRGRPSNCELSYSYAHRLTMERGGSGGRATLSDRAIDRSSLCPSLPLEWSVVARPSPFFVSCWPRCYPDSGQELMYSKRFHPLQRRFIPVPPLS</sequence>
<feature type="non-terminal residue" evidence="1">
    <location>
        <position position="1"/>
    </location>
</feature>
<name>A0AAN5CUR4_9BILA</name>
<accession>A0AAN5CUR4</accession>
<dbReference type="EMBL" id="BTRK01000005">
    <property type="protein sequence ID" value="GMR50959.1"/>
    <property type="molecule type" value="Genomic_DNA"/>
</dbReference>
<gene>
    <name evidence="1" type="ORF">PMAYCL1PPCAC_21154</name>
</gene>
<dbReference type="AlphaFoldDB" id="A0AAN5CUR4"/>
<dbReference type="Proteomes" id="UP001328107">
    <property type="component" value="Unassembled WGS sequence"/>
</dbReference>